<proteinExistence type="predicted"/>
<feature type="coiled-coil region" evidence="1">
    <location>
        <begin position="56"/>
        <end position="90"/>
    </location>
</feature>
<reference evidence="2 3" key="1">
    <citation type="journal article" date="2016" name="Nat. Commun.">
        <title>Thousands of microbial genomes shed light on interconnected biogeochemical processes in an aquifer system.</title>
        <authorList>
            <person name="Anantharaman K."/>
            <person name="Brown C.T."/>
            <person name="Hug L.A."/>
            <person name="Sharon I."/>
            <person name="Castelle C.J."/>
            <person name="Probst A.J."/>
            <person name="Thomas B.C."/>
            <person name="Singh A."/>
            <person name="Wilkins M.J."/>
            <person name="Karaoz U."/>
            <person name="Brodie E.L."/>
            <person name="Williams K.H."/>
            <person name="Hubbard S.S."/>
            <person name="Banfield J.F."/>
        </authorList>
    </citation>
    <scope>NUCLEOTIDE SEQUENCE [LARGE SCALE GENOMIC DNA]</scope>
</reference>
<gene>
    <name evidence="2" type="ORF">A2Y82_01705</name>
</gene>
<evidence type="ECO:0000256" key="1">
    <source>
        <dbReference type="SAM" id="Coils"/>
    </source>
</evidence>
<sequence length="116" mass="13699">MLYNVPHISIRIDQELYDKIEGIRGDEDRTAYIKKVLVAHIEAQNTASGTQGNTDVTHLESEIEYLKKKLDEAGQERQDLMKLLNQEQSLHLQTQRQLMPTPEEITKKAWWKFWKY</sequence>
<evidence type="ECO:0000313" key="2">
    <source>
        <dbReference type="EMBL" id="OGY42581.1"/>
    </source>
</evidence>
<organism evidence="2 3">
    <name type="scientific">Candidatus Buchananbacteria bacterium RBG_13_36_9</name>
    <dbReference type="NCBI Taxonomy" id="1797530"/>
    <lineage>
        <taxon>Bacteria</taxon>
        <taxon>Candidatus Buchananiibacteriota</taxon>
    </lineage>
</organism>
<protein>
    <submittedName>
        <fullName evidence="2">Uncharacterized protein</fullName>
    </submittedName>
</protein>
<comment type="caution">
    <text evidence="2">The sequence shown here is derived from an EMBL/GenBank/DDBJ whole genome shotgun (WGS) entry which is preliminary data.</text>
</comment>
<evidence type="ECO:0000313" key="3">
    <source>
        <dbReference type="Proteomes" id="UP000176498"/>
    </source>
</evidence>
<dbReference type="AlphaFoldDB" id="A0A1G1XRI5"/>
<keyword evidence="1" id="KW-0175">Coiled coil</keyword>
<accession>A0A1G1XRI5</accession>
<name>A0A1G1XRI5_9BACT</name>
<dbReference type="Proteomes" id="UP000176498">
    <property type="component" value="Unassembled WGS sequence"/>
</dbReference>
<dbReference type="EMBL" id="MHHZ01000002">
    <property type="protein sequence ID" value="OGY42581.1"/>
    <property type="molecule type" value="Genomic_DNA"/>
</dbReference>